<feature type="region of interest" description="Disordered" evidence="6">
    <location>
        <begin position="841"/>
        <end position="863"/>
    </location>
</feature>
<feature type="chain" id="PRO_5045192218" description="Outer membrane protein beta-barrel domain-containing protein" evidence="7">
    <location>
        <begin position="38"/>
        <end position="863"/>
    </location>
</feature>
<feature type="domain" description="Outer membrane protein beta-barrel" evidence="8">
    <location>
        <begin position="265"/>
        <end position="466"/>
    </location>
</feature>
<evidence type="ECO:0000313" key="9">
    <source>
        <dbReference type="EMBL" id="QOZ60315.1"/>
    </source>
</evidence>
<keyword evidence="3" id="KW-0472">Membrane</keyword>
<gene>
    <name evidence="9" type="ORF">XH86_17515</name>
</gene>
<dbReference type="InterPro" id="IPR020080">
    <property type="entry name" value="OM_adhesin/peptidase_omptin"/>
</dbReference>
<sequence length="863" mass="92824">MVCPRRGEFGVGQLKRRALYATVSLVALASGISAARAANLSVNPPSPPIASWTGWYVGTHLGSGWGYDGWRSGSGALAPLTPFFGEASSGGTIAGAQIGYNKQFGRWVLGAEADASFADLQGIAECANGLWLCRTRTNALGTATARLGLTVDQFLLYGKGGLGWAHEQFAMLPYPSFGIPNQFSGDAMRLGWTAGLGLEYAFSPALSAKVEYDWLDFGNKTTRMTDQFGNQSDVVVGSHAQLVKLGLNYHLGNGLPAFATGAGPAFMSAPAPSGNRNWTGFYVGVHGGGGWGRTDWKQADGVFNTFADSIFAGSGEAGGMMVGGQAGYAWQFGRWVTGIEGEASWADVDSNAKCAVSEVGPTSFNCHTRIDALGVLTGRLGTTYGNLLIYGKAGAAWAHETHDAVNPQAAFGALPTNRFTADDTRWGYTIGTGLEYAFSPAWSAKVEYDYANFGSKTVAFTDQFGNVSNVGLWQDLHSVKMGVNYKLGADPAAAAYASAVPSKAYVKAPEPFADWSIEAGARAFVSSGRKAQDLGAIPGQDNIVSRLSYRGMTGYAAELFARLDHRDGIFVKGNLGLGDFAGGTMNDEDFVPGVTPYSNTRHQQRDGRLRYGALDVGYDVIKGPAGELGPYVGYRSFYESGPTFGCVQVANGGICAPPTTQDTSLLALSETETWRGVAIGLNTRVPLSDRWKLELDAAYLPYVNFQGHDQHWNRPDINPGPEHGDGWGTDRGDRLLRDDRSLECRCGRPLRVSRHQQRLHAVSGRLAQPAREVLYRALGWICADLVSLRRGHARASVGRVVSGGTAGLDRRLYRRASRRRCRDQRLCRSVSVVRLRRSGAHGRRGRRCADRRQLPARARGRRA</sequence>
<evidence type="ECO:0000256" key="5">
    <source>
        <dbReference type="ARBA" id="ARBA00038306"/>
    </source>
</evidence>
<evidence type="ECO:0000256" key="7">
    <source>
        <dbReference type="SAM" id="SignalP"/>
    </source>
</evidence>
<protein>
    <recommendedName>
        <fullName evidence="8">Outer membrane protein beta-barrel domain-containing protein</fullName>
    </recommendedName>
</protein>
<evidence type="ECO:0000313" key="10">
    <source>
        <dbReference type="Proteomes" id="UP000593880"/>
    </source>
</evidence>
<keyword evidence="2 7" id="KW-0732">Signal</keyword>
<dbReference type="Gene3D" id="2.40.128.90">
    <property type="entry name" value="OMPT-like"/>
    <property type="match status" value="1"/>
</dbReference>
<comment type="subcellular location">
    <subcellularLocation>
        <location evidence="1">Cell outer membrane</location>
    </subcellularLocation>
</comment>
<comment type="similarity">
    <text evidence="5">Belongs to the Omp25/RopB family.</text>
</comment>
<dbReference type="PANTHER" id="PTHR34001">
    <property type="entry name" value="BLL7405 PROTEIN"/>
    <property type="match status" value="1"/>
</dbReference>
<evidence type="ECO:0000256" key="1">
    <source>
        <dbReference type="ARBA" id="ARBA00004442"/>
    </source>
</evidence>
<dbReference type="SUPFAM" id="SSF56925">
    <property type="entry name" value="OMPA-like"/>
    <property type="match status" value="2"/>
</dbReference>
<feature type="signal peptide" evidence="7">
    <location>
        <begin position="1"/>
        <end position="37"/>
    </location>
</feature>
<reference evidence="9 10" key="1">
    <citation type="submission" date="2018-06" db="EMBL/GenBank/DDBJ databases">
        <title>Comparative genomics of rhizobia nodulating Arachis hypogaea in China.</title>
        <authorList>
            <person name="Li Y."/>
        </authorList>
    </citation>
    <scope>NUCLEOTIDE SEQUENCE [LARGE SCALE GENOMIC DNA]</scope>
    <source>
        <strain evidence="9 10">CCBAU 51658</strain>
    </source>
</reference>
<dbReference type="Proteomes" id="UP000593880">
    <property type="component" value="Chromosome"/>
</dbReference>
<keyword evidence="10" id="KW-1185">Reference proteome</keyword>
<feature type="domain" description="Outer membrane protein beta-barrel" evidence="8">
    <location>
        <begin position="25"/>
        <end position="225"/>
    </location>
</feature>
<name>A0A7S7V585_9BRAD</name>
<proteinExistence type="inferred from homology"/>
<dbReference type="Pfam" id="PF13505">
    <property type="entry name" value="OMP_b-brl"/>
    <property type="match status" value="2"/>
</dbReference>
<dbReference type="SUPFAM" id="SSF69917">
    <property type="entry name" value="OMPT-like"/>
    <property type="match status" value="1"/>
</dbReference>
<organism evidence="9 10">
    <name type="scientific">Bradyrhizobium guangdongense</name>
    <dbReference type="NCBI Taxonomy" id="1325090"/>
    <lineage>
        <taxon>Bacteria</taxon>
        <taxon>Pseudomonadati</taxon>
        <taxon>Pseudomonadota</taxon>
        <taxon>Alphaproteobacteria</taxon>
        <taxon>Hyphomicrobiales</taxon>
        <taxon>Nitrobacteraceae</taxon>
        <taxon>Bradyrhizobium</taxon>
    </lineage>
</organism>
<evidence type="ECO:0000259" key="8">
    <source>
        <dbReference type="Pfam" id="PF13505"/>
    </source>
</evidence>
<dbReference type="InterPro" id="IPR011250">
    <property type="entry name" value="OMP/PagP_B-barrel"/>
</dbReference>
<evidence type="ECO:0000256" key="3">
    <source>
        <dbReference type="ARBA" id="ARBA00023136"/>
    </source>
</evidence>
<dbReference type="InterPro" id="IPR053724">
    <property type="entry name" value="OMP_A26_sf"/>
</dbReference>
<dbReference type="EMBL" id="CP030057">
    <property type="protein sequence ID" value="QOZ60315.1"/>
    <property type="molecule type" value="Genomic_DNA"/>
</dbReference>
<keyword evidence="4" id="KW-0998">Cell outer membrane</keyword>
<dbReference type="Gene3D" id="2.40.160.20">
    <property type="match status" value="2"/>
</dbReference>
<evidence type="ECO:0000256" key="6">
    <source>
        <dbReference type="SAM" id="MobiDB-lite"/>
    </source>
</evidence>
<dbReference type="InterPro" id="IPR051692">
    <property type="entry name" value="OMP-like"/>
</dbReference>
<evidence type="ECO:0000256" key="2">
    <source>
        <dbReference type="ARBA" id="ARBA00022729"/>
    </source>
</evidence>
<dbReference type="PANTHER" id="PTHR34001:SF3">
    <property type="entry name" value="BLL7405 PROTEIN"/>
    <property type="match status" value="1"/>
</dbReference>
<dbReference type="InterPro" id="IPR027385">
    <property type="entry name" value="Beta-barrel_OMP"/>
</dbReference>
<evidence type="ECO:0000256" key="4">
    <source>
        <dbReference type="ARBA" id="ARBA00023237"/>
    </source>
</evidence>
<accession>A0A7S7V585</accession>